<sequence length="361" mass="42635">MLKNKYLHNFLMFLGFLYFSPITSYAYWEIDQSEFNSFLCRYEPRACNAPSRTGRFATYQECEIARRSALPNDVHWQNKTRCVGYDEQSSSYTPSQQPDFQQQQEEELRQQRERLKLEQQKAQQEKERFIKELKHKQAEEILKYELLSNYMKISSPPIPQSQKEEHRKILKQANCIAYNSIQAAELALKGNFEISKNILTNLEIMTDKAKAGFDDKTSIDCPGNIEFNIPEPKMSIDQDPIYKSYQEITQSVSNLILEIQANNEESKIIQDKKQRLQKEMEQLKNELKDLQKKIKTTKNPEKKEDFELLEEEAKILLQRAERNYQIALKNEERLSKEKLEIENKLNDLEKGLIGKKEEINK</sequence>
<accession>F8C5D3</accession>
<dbReference type="HOGENOM" id="CLU_767110_0_0_0"/>
<keyword evidence="2" id="KW-1133">Transmembrane helix</keyword>
<dbReference type="eggNOG" id="COG1196">
    <property type="taxonomic scope" value="Bacteria"/>
</dbReference>
<keyword evidence="2" id="KW-0812">Transmembrane</keyword>
<evidence type="ECO:0000313" key="4">
    <source>
        <dbReference type="Proteomes" id="UP000006583"/>
    </source>
</evidence>
<proteinExistence type="predicted"/>
<evidence type="ECO:0000313" key="3">
    <source>
        <dbReference type="EMBL" id="AEH22905.1"/>
    </source>
</evidence>
<dbReference type="KEGG" id="top:TOPB45_0805"/>
<protein>
    <submittedName>
        <fullName evidence="3">Uncharacterized protein</fullName>
    </submittedName>
</protein>
<dbReference type="RefSeq" id="WP_013909604.1">
    <property type="nucleotide sequence ID" value="NC_015682.1"/>
</dbReference>
<feature type="transmembrane region" description="Helical" evidence="2">
    <location>
        <begin position="7"/>
        <end position="28"/>
    </location>
</feature>
<keyword evidence="1" id="KW-0175">Coiled coil</keyword>
<evidence type="ECO:0000256" key="2">
    <source>
        <dbReference type="SAM" id="Phobius"/>
    </source>
</evidence>
<dbReference type="EMBL" id="CP002829">
    <property type="protein sequence ID" value="AEH22905.1"/>
    <property type="molecule type" value="Genomic_DNA"/>
</dbReference>
<dbReference type="PATRIC" id="fig|795359.3.peg.814"/>
<feature type="coiled-coil region" evidence="1">
    <location>
        <begin position="100"/>
        <end position="139"/>
    </location>
</feature>
<dbReference type="STRING" id="795359.TOPB45_0805"/>
<reference evidence="3 4" key="1">
    <citation type="journal article" date="2013" name="Genome Announc.">
        <title>Complete genome sequence of the hyperthermophilic sulfate-reducing bacterium Thermodesulfobacterium geofontis OPF15T.</title>
        <authorList>
            <person name="Elkins J.G."/>
            <person name="Hamilton-Brehm S.D."/>
            <person name="Lucas S."/>
            <person name="Han J."/>
            <person name="Lapidus A."/>
            <person name="Cheng J.F."/>
            <person name="Goodwin L.A."/>
            <person name="Pitluck S."/>
            <person name="Peters L."/>
            <person name="Mikhailova N."/>
            <person name="Davenport K.W."/>
            <person name="Detter J.C."/>
            <person name="Han C.S."/>
            <person name="Tapia R."/>
            <person name="Land M.L."/>
            <person name="Hauser L."/>
            <person name="Kyrpides N.C."/>
            <person name="Ivanova N.N."/>
            <person name="Pagani I."/>
            <person name="Bruce D."/>
            <person name="Woyke T."/>
            <person name="Cottingham R.W."/>
        </authorList>
    </citation>
    <scope>NUCLEOTIDE SEQUENCE [LARGE SCALE GENOMIC DNA]</scope>
    <source>
        <strain evidence="3 4">OPF15</strain>
    </source>
</reference>
<dbReference type="Proteomes" id="UP000006583">
    <property type="component" value="Chromosome"/>
</dbReference>
<keyword evidence="2" id="KW-0472">Membrane</keyword>
<evidence type="ECO:0000256" key="1">
    <source>
        <dbReference type="SAM" id="Coils"/>
    </source>
</evidence>
<gene>
    <name evidence="3" type="ordered locus">TOPB45_0805</name>
</gene>
<dbReference type="AlphaFoldDB" id="F8C5D3"/>
<name>F8C5D3_THEGP</name>
<organism evidence="3 4">
    <name type="scientific">Thermodesulfobacterium geofontis (strain OPF15)</name>
    <dbReference type="NCBI Taxonomy" id="795359"/>
    <lineage>
        <taxon>Bacteria</taxon>
        <taxon>Pseudomonadati</taxon>
        <taxon>Thermodesulfobacteriota</taxon>
        <taxon>Thermodesulfobacteria</taxon>
        <taxon>Thermodesulfobacteriales</taxon>
        <taxon>Thermodesulfobacteriaceae</taxon>
        <taxon>Thermodesulfobacterium</taxon>
    </lineage>
</organism>
<keyword evidence="4" id="KW-1185">Reference proteome</keyword>
<feature type="coiled-coil region" evidence="1">
    <location>
        <begin position="259"/>
        <end position="358"/>
    </location>
</feature>